<dbReference type="InterPro" id="IPR008579">
    <property type="entry name" value="UGlyAH_Cupin_dom"/>
</dbReference>
<proteinExistence type="predicted"/>
<organism evidence="2 3">
    <name type="scientific">Mesorhizobium sangaii</name>
    <dbReference type="NCBI Taxonomy" id="505389"/>
    <lineage>
        <taxon>Bacteria</taxon>
        <taxon>Pseudomonadati</taxon>
        <taxon>Pseudomonadota</taxon>
        <taxon>Alphaproteobacteria</taxon>
        <taxon>Hyphomicrobiales</taxon>
        <taxon>Phyllobacteriaceae</taxon>
        <taxon>Mesorhizobium</taxon>
    </lineage>
</organism>
<dbReference type="InterPro" id="IPR014710">
    <property type="entry name" value="RmlC-like_jellyroll"/>
</dbReference>
<accession>A0A841P836</accession>
<dbReference type="Pfam" id="PF05899">
    <property type="entry name" value="Cupin_3"/>
    <property type="match status" value="1"/>
</dbReference>
<comment type="caution">
    <text evidence="2">The sequence shown here is derived from an EMBL/GenBank/DDBJ whole genome shotgun (WGS) entry which is preliminary data.</text>
</comment>
<feature type="domain" description="(S)-ureidoglycine aminohydrolase cupin" evidence="1">
    <location>
        <begin position="39"/>
        <end position="112"/>
    </location>
</feature>
<name>A0A841P836_9HYPH</name>
<dbReference type="CDD" id="cd02227">
    <property type="entry name" value="cupin_TM1112-like"/>
    <property type="match status" value="1"/>
</dbReference>
<evidence type="ECO:0000259" key="1">
    <source>
        <dbReference type="Pfam" id="PF05899"/>
    </source>
</evidence>
<dbReference type="Gene3D" id="2.60.120.10">
    <property type="entry name" value="Jelly Rolls"/>
    <property type="match status" value="1"/>
</dbReference>
<dbReference type="AlphaFoldDB" id="A0A841P836"/>
<reference evidence="2 3" key="1">
    <citation type="submission" date="2020-08" db="EMBL/GenBank/DDBJ databases">
        <title>Genomic Encyclopedia of Type Strains, Phase IV (KMG-IV): sequencing the most valuable type-strain genomes for metagenomic binning, comparative biology and taxonomic classification.</title>
        <authorList>
            <person name="Goeker M."/>
        </authorList>
    </citation>
    <scope>NUCLEOTIDE SEQUENCE [LARGE SCALE GENOMIC DNA]</scope>
    <source>
        <strain evidence="2 3">DSM 100039</strain>
    </source>
</reference>
<dbReference type="InterPro" id="IPR011051">
    <property type="entry name" value="RmlC_Cupin_sf"/>
</dbReference>
<keyword evidence="3" id="KW-1185">Reference proteome</keyword>
<dbReference type="RefSeq" id="WP_184874442.1">
    <property type="nucleotide sequence ID" value="NZ_JACHEF010000004.1"/>
</dbReference>
<protein>
    <recommendedName>
        <fullName evidence="1">(S)-ureidoglycine aminohydrolase cupin domain-containing protein</fullName>
    </recommendedName>
</protein>
<dbReference type="SUPFAM" id="SSF51182">
    <property type="entry name" value="RmlC-like cupins"/>
    <property type="match status" value="1"/>
</dbReference>
<evidence type="ECO:0000313" key="3">
    <source>
        <dbReference type="Proteomes" id="UP000556329"/>
    </source>
</evidence>
<dbReference type="PANTHER" id="PTHR40943">
    <property type="entry name" value="CYTOPLASMIC PROTEIN-RELATED"/>
    <property type="match status" value="1"/>
</dbReference>
<dbReference type="Proteomes" id="UP000556329">
    <property type="component" value="Unassembled WGS sequence"/>
</dbReference>
<evidence type="ECO:0000313" key="2">
    <source>
        <dbReference type="EMBL" id="MBB6411464.1"/>
    </source>
</evidence>
<dbReference type="PANTHER" id="PTHR40943:SF1">
    <property type="entry name" value="CYTOPLASMIC PROTEIN"/>
    <property type="match status" value="1"/>
</dbReference>
<sequence>MTDFQTFAHLAAIDLGEPEPKPTSISGNQLEASRTLWTSPDGTLEVGVWACTPGRFTASRDTNSETCHIVSGRVSLHGPDGRSKEVRAGEMLVLPKGWKGEWTIHEATRKLYILHFEAA</sequence>
<gene>
    <name evidence="2" type="ORF">HNQ71_004152</name>
</gene>
<dbReference type="EMBL" id="JACHEF010000004">
    <property type="protein sequence ID" value="MBB6411464.1"/>
    <property type="molecule type" value="Genomic_DNA"/>
</dbReference>